<dbReference type="PANTHER" id="PTHR13710:SF69">
    <property type="entry name" value="ATP-DEPENDENT DNA HELICASE Q-LIKE SIM"/>
    <property type="match status" value="1"/>
</dbReference>
<dbReference type="EnsemblPlants" id="Zm00001eb272680_T001">
    <property type="protein sequence ID" value="Zm00001eb272680_P001"/>
    <property type="gene ID" value="Zm00001eb272680"/>
</dbReference>
<reference evidence="3" key="1">
    <citation type="journal article" date="2009" name="Science">
        <title>The B73 maize genome: complexity, diversity, and dynamics.</title>
        <authorList>
            <person name="Schnable P.S."/>
            <person name="Ware D."/>
            <person name="Fulton R.S."/>
            <person name="Stein J.C."/>
            <person name="Wei F."/>
            <person name="Pasternak S."/>
            <person name="Liang C."/>
            <person name="Zhang J."/>
            <person name="Fulton L."/>
            <person name="Graves T.A."/>
            <person name="Minx P."/>
            <person name="Reily A.D."/>
            <person name="Courtney L."/>
            <person name="Kruchowski S.S."/>
            <person name="Tomlinson C."/>
            <person name="Strong C."/>
            <person name="Delehaunty K."/>
            <person name="Fronick C."/>
            <person name="Courtney B."/>
            <person name="Rock S.M."/>
            <person name="Belter E."/>
            <person name="Du F."/>
            <person name="Kim K."/>
            <person name="Abbott R.M."/>
            <person name="Cotton M."/>
            <person name="Levy A."/>
            <person name="Marchetto P."/>
            <person name="Ochoa K."/>
            <person name="Jackson S.M."/>
            <person name="Gillam B."/>
            <person name="Chen W."/>
            <person name="Yan L."/>
            <person name="Higginbotham J."/>
            <person name="Cardenas M."/>
            <person name="Waligorski J."/>
            <person name="Applebaum E."/>
            <person name="Phelps L."/>
            <person name="Falcone J."/>
            <person name="Kanchi K."/>
            <person name="Thane T."/>
            <person name="Scimone A."/>
            <person name="Thane N."/>
            <person name="Henke J."/>
            <person name="Wang T."/>
            <person name="Ruppert J."/>
            <person name="Shah N."/>
            <person name="Rotter K."/>
            <person name="Hodges J."/>
            <person name="Ingenthron E."/>
            <person name="Cordes M."/>
            <person name="Kohlberg S."/>
            <person name="Sgro J."/>
            <person name="Delgado B."/>
            <person name="Mead K."/>
            <person name="Chinwalla A."/>
            <person name="Leonard S."/>
            <person name="Crouse K."/>
            <person name="Collura K."/>
            <person name="Kudrna D."/>
            <person name="Currie J."/>
            <person name="He R."/>
            <person name="Angelova A."/>
            <person name="Rajasekar S."/>
            <person name="Mueller T."/>
            <person name="Lomeli R."/>
            <person name="Scara G."/>
            <person name="Ko A."/>
            <person name="Delaney K."/>
            <person name="Wissotski M."/>
            <person name="Lopez G."/>
            <person name="Campos D."/>
            <person name="Braidotti M."/>
            <person name="Ashley E."/>
            <person name="Golser W."/>
            <person name="Kim H."/>
            <person name="Lee S."/>
            <person name="Lin J."/>
            <person name="Dujmic Z."/>
            <person name="Kim W."/>
            <person name="Talag J."/>
            <person name="Zuccolo A."/>
            <person name="Fan C."/>
            <person name="Sebastian A."/>
            <person name="Kramer M."/>
            <person name="Spiegel L."/>
            <person name="Nascimento L."/>
            <person name="Zutavern T."/>
            <person name="Miller B."/>
            <person name="Ambroise C."/>
            <person name="Muller S."/>
            <person name="Spooner W."/>
            <person name="Narechania A."/>
            <person name="Ren L."/>
            <person name="Wei S."/>
            <person name="Kumari S."/>
            <person name="Faga B."/>
            <person name="Levy M.J."/>
            <person name="McMahan L."/>
            <person name="Van Buren P."/>
            <person name="Vaughn M.W."/>
            <person name="Ying K."/>
            <person name="Yeh C.-T."/>
            <person name="Emrich S.J."/>
            <person name="Jia Y."/>
            <person name="Kalyanaraman A."/>
            <person name="Hsia A.-P."/>
            <person name="Barbazuk W.B."/>
            <person name="Baucom R.S."/>
            <person name="Brutnell T.P."/>
            <person name="Carpita N.C."/>
            <person name="Chaparro C."/>
            <person name="Chia J.-M."/>
            <person name="Deragon J.-M."/>
            <person name="Estill J.C."/>
            <person name="Fu Y."/>
            <person name="Jeddeloh J.A."/>
            <person name="Han Y."/>
            <person name="Lee H."/>
            <person name="Li P."/>
            <person name="Lisch D.R."/>
            <person name="Liu S."/>
            <person name="Liu Z."/>
            <person name="Nagel D.H."/>
            <person name="McCann M.C."/>
            <person name="SanMiguel P."/>
            <person name="Myers A.M."/>
            <person name="Nettleton D."/>
            <person name="Nguyen J."/>
            <person name="Penning B.W."/>
            <person name="Ponnala L."/>
            <person name="Schneider K.L."/>
            <person name="Schwartz D.C."/>
            <person name="Sharma A."/>
            <person name="Soderlund C."/>
            <person name="Springer N.M."/>
            <person name="Sun Q."/>
            <person name="Wang H."/>
            <person name="Waterman M."/>
            <person name="Westerman R."/>
            <person name="Wolfgruber T.K."/>
            <person name="Yang L."/>
            <person name="Yu Y."/>
            <person name="Zhang L."/>
            <person name="Zhou S."/>
            <person name="Zhu Q."/>
            <person name="Bennetzen J.L."/>
            <person name="Dawe R.K."/>
            <person name="Jiang J."/>
            <person name="Jiang N."/>
            <person name="Presting G.G."/>
            <person name="Wessler S.R."/>
            <person name="Aluru S."/>
            <person name="Martienssen R.A."/>
            <person name="Clifton S.W."/>
            <person name="McCombie W.R."/>
            <person name="Wing R.A."/>
            <person name="Wilson R.K."/>
        </authorList>
    </citation>
    <scope>NUCLEOTIDE SEQUENCE [LARGE SCALE GENOMIC DNA]</scope>
    <source>
        <strain evidence="3">cv. B73</strain>
    </source>
</reference>
<accession>A0A804PTK0</accession>
<proteinExistence type="inferred from homology"/>
<name>A0A804PTK0_MAIZE</name>
<sequence length="160" mass="18068">CFWYGPYYDFFEQLVTLSVSQPHLSRSCFLPVPNFGHYIFIRTGLRKHLSTTEIVEKIVFARILFSDHSSINNKGCGGHITLVSLIHDQCLKHANHRLSACFLGSGQPDSRVEAKAIAGMYKIVYVCHETILRLMDSLKKLAKKLGIALFAIDEVHCVSK</sequence>
<organism evidence="2 3">
    <name type="scientific">Zea mays</name>
    <name type="common">Maize</name>
    <dbReference type="NCBI Taxonomy" id="4577"/>
    <lineage>
        <taxon>Eukaryota</taxon>
        <taxon>Viridiplantae</taxon>
        <taxon>Streptophyta</taxon>
        <taxon>Embryophyta</taxon>
        <taxon>Tracheophyta</taxon>
        <taxon>Spermatophyta</taxon>
        <taxon>Magnoliopsida</taxon>
        <taxon>Liliopsida</taxon>
        <taxon>Poales</taxon>
        <taxon>Poaceae</taxon>
        <taxon>PACMAD clade</taxon>
        <taxon>Panicoideae</taxon>
        <taxon>Andropogonodae</taxon>
        <taxon>Andropogoneae</taxon>
        <taxon>Tripsacinae</taxon>
        <taxon>Zea</taxon>
    </lineage>
</organism>
<protein>
    <recommendedName>
        <fullName evidence="4">Helicase ATP-binding domain-containing protein</fullName>
    </recommendedName>
</protein>
<dbReference type="Gramene" id="Zm00001eb272680_T001">
    <property type="protein sequence ID" value="Zm00001eb272680_P001"/>
    <property type="gene ID" value="Zm00001eb272680"/>
</dbReference>
<dbReference type="AlphaFoldDB" id="A0A804PTK0"/>
<reference evidence="2" key="2">
    <citation type="submission" date="2019-07" db="EMBL/GenBank/DDBJ databases">
        <authorList>
            <person name="Seetharam A."/>
            <person name="Woodhouse M."/>
            <person name="Cannon E."/>
        </authorList>
    </citation>
    <scope>NUCLEOTIDE SEQUENCE [LARGE SCALE GENOMIC DNA]</scope>
    <source>
        <strain evidence="2">cv. B73</strain>
    </source>
</reference>
<evidence type="ECO:0000313" key="3">
    <source>
        <dbReference type="Proteomes" id="UP000007305"/>
    </source>
</evidence>
<dbReference type="Gene3D" id="3.40.50.300">
    <property type="entry name" value="P-loop containing nucleotide triphosphate hydrolases"/>
    <property type="match status" value="1"/>
</dbReference>
<dbReference type="InParanoid" id="A0A804PTK0"/>
<comment type="similarity">
    <text evidence="1">Belongs to the helicase family. RecQ subfamily.</text>
</comment>
<dbReference type="InterPro" id="IPR027417">
    <property type="entry name" value="P-loop_NTPase"/>
</dbReference>
<reference evidence="2" key="3">
    <citation type="submission" date="2021-05" db="UniProtKB">
        <authorList>
            <consortium name="EnsemblPlants"/>
        </authorList>
    </citation>
    <scope>IDENTIFICATION</scope>
    <source>
        <strain evidence="2">cv. B73</strain>
    </source>
</reference>
<evidence type="ECO:0000256" key="1">
    <source>
        <dbReference type="ARBA" id="ARBA00005446"/>
    </source>
</evidence>
<evidence type="ECO:0000313" key="2">
    <source>
        <dbReference type="EnsemblPlants" id="Zm00001eb272680_P001"/>
    </source>
</evidence>
<keyword evidence="3" id="KW-1185">Reference proteome</keyword>
<dbReference type="Proteomes" id="UP000007305">
    <property type="component" value="Chromosome 6"/>
</dbReference>
<evidence type="ECO:0008006" key="4">
    <source>
        <dbReference type="Google" id="ProtNLM"/>
    </source>
</evidence>
<dbReference type="PANTHER" id="PTHR13710">
    <property type="entry name" value="DNA HELICASE RECQ FAMILY MEMBER"/>
    <property type="match status" value="1"/>
</dbReference>